<accession>K7R2W3</accession>
<keyword evidence="1" id="KW-0479">Metal-binding</keyword>
<keyword evidence="5" id="KW-1185">Reference proteome</keyword>
<dbReference type="SUPFAM" id="SSF55031">
    <property type="entry name" value="Bacterial exopeptidase dimerisation domain"/>
    <property type="match status" value="1"/>
</dbReference>
<evidence type="ECO:0000259" key="3">
    <source>
        <dbReference type="Pfam" id="PF07687"/>
    </source>
</evidence>
<evidence type="ECO:0000313" key="4">
    <source>
        <dbReference type="EMBL" id="AFV75224.1"/>
    </source>
</evidence>
<dbReference type="KEGG" id="tos:Theos_0141"/>
<dbReference type="InterPro" id="IPR011650">
    <property type="entry name" value="Peptidase_M20_dimer"/>
</dbReference>
<dbReference type="EMBL" id="CP003249">
    <property type="protein sequence ID" value="AFV75224.1"/>
    <property type="molecule type" value="Genomic_DNA"/>
</dbReference>
<dbReference type="InterPro" id="IPR036264">
    <property type="entry name" value="Bact_exopeptidase_dim_dom"/>
</dbReference>
<protein>
    <submittedName>
        <fullName evidence="4">Acetylornithine deacetylase/succinyldiaminopimelate desuccinylase-like deacylase</fullName>
    </submittedName>
</protein>
<dbReference type="STRING" id="751945.Theos_0141"/>
<dbReference type="InterPro" id="IPR050072">
    <property type="entry name" value="Peptidase_M20A"/>
</dbReference>
<gene>
    <name evidence="4" type="ORF">Theos_0141</name>
</gene>
<sequence>MDWVRLLSRLVQAESLPGGEGEAAGLLLEALKGLGLEAHLDEAGNVEALLGEREPEVVLTGHMDVVPVGDPLHWPHPQGAVVGEALWGRGAVDMKGALVAMLLALKALQGRPLKGRVRFLATVQEEVGGLGSRFAAERLSPLAFILGEPSMGRLMRGHRGRAEIWVDFEGEEAHAALAGPENPLFDLADYLLALKDLPLPPGLKLTPTGVAAYPGARNQTPGVVRLYLDVRYEPEADPQALLPRLQALGPASVYIPEEERASGEVRLTLPALWPPYRLPEDHPLLLLALKALGQEGAGLWPFTTDAPYLGARAPVLGLGPGDPALAHTPREHIPLKAVEEAAGAYARLVEALWNAA</sequence>
<dbReference type="Proteomes" id="UP000000211">
    <property type="component" value="Chromosome"/>
</dbReference>
<organism evidence="4 5">
    <name type="scientific">Thermus oshimai JL-2</name>
    <dbReference type="NCBI Taxonomy" id="751945"/>
    <lineage>
        <taxon>Bacteria</taxon>
        <taxon>Thermotogati</taxon>
        <taxon>Deinococcota</taxon>
        <taxon>Deinococci</taxon>
        <taxon>Thermales</taxon>
        <taxon>Thermaceae</taxon>
        <taxon>Thermus</taxon>
    </lineage>
</organism>
<evidence type="ECO:0000256" key="2">
    <source>
        <dbReference type="ARBA" id="ARBA00022801"/>
    </source>
</evidence>
<evidence type="ECO:0000313" key="5">
    <source>
        <dbReference type="Proteomes" id="UP000000211"/>
    </source>
</evidence>
<dbReference type="InterPro" id="IPR002933">
    <property type="entry name" value="Peptidase_M20"/>
</dbReference>
<name>K7R2W3_THEOS</name>
<dbReference type="SUPFAM" id="SSF53187">
    <property type="entry name" value="Zn-dependent exopeptidases"/>
    <property type="match status" value="1"/>
</dbReference>
<feature type="domain" description="Peptidase M20 dimerisation" evidence="3">
    <location>
        <begin position="157"/>
        <end position="247"/>
    </location>
</feature>
<dbReference type="GO" id="GO:0046872">
    <property type="term" value="F:metal ion binding"/>
    <property type="evidence" value="ECO:0007669"/>
    <property type="project" value="UniProtKB-KW"/>
</dbReference>
<dbReference type="GO" id="GO:0016787">
    <property type="term" value="F:hydrolase activity"/>
    <property type="evidence" value="ECO:0007669"/>
    <property type="project" value="UniProtKB-KW"/>
</dbReference>
<dbReference type="Gene3D" id="3.40.630.10">
    <property type="entry name" value="Zn peptidases"/>
    <property type="match status" value="1"/>
</dbReference>
<reference evidence="4 5" key="1">
    <citation type="journal article" date="2013" name="Genome Announc.">
        <title>Whole Genome Sequencing of Thermus oshimai JL-2 and Thermus thermophilus JL-18, Incomplete Denitrifiers from the United States Great Basin.</title>
        <authorList>
            <person name="Murugapiran S.K."/>
            <person name="Huntemann M."/>
            <person name="Wei C.L."/>
            <person name="Han J."/>
            <person name="Detter J.C."/>
            <person name="Han C.S."/>
            <person name="Erkkila T.H."/>
            <person name="Teshima H."/>
            <person name="Chen A."/>
            <person name="Kyrpides N."/>
            <person name="Mavrommatis K."/>
            <person name="Markowitz V."/>
            <person name="Szeto E."/>
            <person name="Ivanova N."/>
            <person name="Pagani I."/>
            <person name="Lam J."/>
            <person name="McDonald A.I."/>
            <person name="Dodsworth J.A."/>
            <person name="Pati A."/>
            <person name="Goodwin L."/>
            <person name="Peters L."/>
            <person name="Pitluck S."/>
            <person name="Woyke T."/>
            <person name="Hedlund B.P."/>
        </authorList>
    </citation>
    <scope>NUCLEOTIDE SEQUENCE</scope>
    <source>
        <strain evidence="4 5">JL-2</strain>
    </source>
</reference>
<proteinExistence type="predicted"/>
<dbReference type="PANTHER" id="PTHR43808">
    <property type="entry name" value="ACETYLORNITHINE DEACETYLASE"/>
    <property type="match status" value="1"/>
</dbReference>
<dbReference type="PATRIC" id="fig|751945.3.peg.136"/>
<keyword evidence="2" id="KW-0378">Hydrolase</keyword>
<dbReference type="AlphaFoldDB" id="K7R2W3"/>
<evidence type="ECO:0000256" key="1">
    <source>
        <dbReference type="ARBA" id="ARBA00022723"/>
    </source>
</evidence>
<dbReference type="OrthoDB" id="9792335at2"/>
<dbReference type="HOGENOM" id="CLU_021802_2_0_0"/>
<dbReference type="Pfam" id="PF01546">
    <property type="entry name" value="Peptidase_M20"/>
    <property type="match status" value="1"/>
</dbReference>
<dbReference type="Gene3D" id="3.30.70.360">
    <property type="match status" value="1"/>
</dbReference>
<dbReference type="RefSeq" id="WP_016328424.1">
    <property type="nucleotide sequence ID" value="NC_019386.1"/>
</dbReference>
<dbReference type="eggNOG" id="COG0624">
    <property type="taxonomic scope" value="Bacteria"/>
</dbReference>
<dbReference type="Pfam" id="PF07687">
    <property type="entry name" value="M20_dimer"/>
    <property type="match status" value="1"/>
</dbReference>